<keyword evidence="1" id="KW-0732">Signal</keyword>
<gene>
    <name evidence="2" type="ORF">Q7A36_20070</name>
</gene>
<evidence type="ECO:0000313" key="3">
    <source>
        <dbReference type="Proteomes" id="UP001243009"/>
    </source>
</evidence>
<feature type="chain" id="PRO_5045254963" evidence="1">
    <location>
        <begin position="20"/>
        <end position="182"/>
    </location>
</feature>
<dbReference type="InterPro" id="IPR013424">
    <property type="entry name" value="Ice-binding_C"/>
</dbReference>
<dbReference type="RefSeq" id="WP_305105520.1">
    <property type="nucleotide sequence ID" value="NZ_JAUTWS010000020.1"/>
</dbReference>
<accession>A0ABT9E3B6</accession>
<organism evidence="2 3">
    <name type="scientific">Paracraurococcus lichenis</name>
    <dbReference type="NCBI Taxonomy" id="3064888"/>
    <lineage>
        <taxon>Bacteria</taxon>
        <taxon>Pseudomonadati</taxon>
        <taxon>Pseudomonadota</taxon>
        <taxon>Alphaproteobacteria</taxon>
        <taxon>Acetobacterales</taxon>
        <taxon>Roseomonadaceae</taxon>
        <taxon>Paracraurococcus</taxon>
    </lineage>
</organism>
<name>A0ABT9E3B6_9PROT</name>
<keyword evidence="3" id="KW-1185">Reference proteome</keyword>
<dbReference type="NCBIfam" id="TIGR02595">
    <property type="entry name" value="PEP_CTERM"/>
    <property type="match status" value="1"/>
</dbReference>
<feature type="signal peptide" evidence="1">
    <location>
        <begin position="1"/>
        <end position="19"/>
    </location>
</feature>
<protein>
    <submittedName>
        <fullName evidence="2">PEP-CTERM sorting domain-containing protein</fullName>
    </submittedName>
</protein>
<reference evidence="2 3" key="1">
    <citation type="submission" date="2023-08" db="EMBL/GenBank/DDBJ databases">
        <title>The draft genome sequence of Paracraurococcus sp. LOR1-02.</title>
        <authorList>
            <person name="Kingkaew E."/>
            <person name="Tanasupawat S."/>
        </authorList>
    </citation>
    <scope>NUCLEOTIDE SEQUENCE [LARGE SCALE GENOMIC DNA]</scope>
    <source>
        <strain evidence="2 3">LOR1-02</strain>
    </source>
</reference>
<dbReference type="Proteomes" id="UP001243009">
    <property type="component" value="Unassembled WGS sequence"/>
</dbReference>
<proteinExistence type="predicted"/>
<evidence type="ECO:0000313" key="2">
    <source>
        <dbReference type="EMBL" id="MDO9710659.1"/>
    </source>
</evidence>
<comment type="caution">
    <text evidence="2">The sequence shown here is derived from an EMBL/GenBank/DDBJ whole genome shotgun (WGS) entry which is preliminary data.</text>
</comment>
<evidence type="ECO:0000256" key="1">
    <source>
        <dbReference type="SAM" id="SignalP"/>
    </source>
</evidence>
<dbReference type="EMBL" id="JAUTWS010000020">
    <property type="protein sequence ID" value="MDO9710659.1"/>
    <property type="molecule type" value="Genomic_DNA"/>
</dbReference>
<sequence>MRWIGLVLCAFIAATGAKAATLEITYGSGLAALGARLTGALAPDGNSFIIGGGSNFTRGGAVIYDSPPVFFGSYLALVVGATGLAGGTAGLVTLDGSAIDLAVLADNGNDGFFIGAGSLVESVVASSVAHAAGSFGDLNQPFDPSLWHATLQVDSTPVPEPLSAALLGAGLLGLGLVRRRAA</sequence>